<evidence type="ECO:0000256" key="1">
    <source>
        <dbReference type="ARBA" id="ARBA00004225"/>
    </source>
</evidence>
<dbReference type="Gene3D" id="1.50.40.10">
    <property type="entry name" value="Mitochondrial carrier domain"/>
    <property type="match status" value="1"/>
</dbReference>
<organism evidence="11 12">
    <name type="scientific">Lepeophtheirus salmonis</name>
    <name type="common">Salmon louse</name>
    <name type="synonym">Caligus salmonis</name>
    <dbReference type="NCBI Taxonomy" id="72036"/>
    <lineage>
        <taxon>Eukaryota</taxon>
        <taxon>Metazoa</taxon>
        <taxon>Ecdysozoa</taxon>
        <taxon>Arthropoda</taxon>
        <taxon>Crustacea</taxon>
        <taxon>Multicrustacea</taxon>
        <taxon>Hexanauplia</taxon>
        <taxon>Copepoda</taxon>
        <taxon>Siphonostomatoida</taxon>
        <taxon>Caligidae</taxon>
        <taxon>Lepeophtheirus</taxon>
    </lineage>
</organism>
<comment type="subcellular location">
    <subcellularLocation>
        <location evidence="1">Mitochondrion membrane</location>
        <topology evidence="1">Multi-pass membrane protein</topology>
    </subcellularLocation>
</comment>
<evidence type="ECO:0000256" key="2">
    <source>
        <dbReference type="ARBA" id="ARBA00006375"/>
    </source>
</evidence>
<keyword evidence="7" id="KW-0496">Mitochondrion</keyword>
<proteinExistence type="inferred from homology"/>
<evidence type="ECO:0000256" key="10">
    <source>
        <dbReference type="RuleBase" id="RU000488"/>
    </source>
</evidence>
<dbReference type="GO" id="GO:0031966">
    <property type="term" value="C:mitochondrial membrane"/>
    <property type="evidence" value="ECO:0007669"/>
    <property type="project" value="UniProtKB-SubCell"/>
</dbReference>
<dbReference type="InterPro" id="IPR002067">
    <property type="entry name" value="MCP"/>
</dbReference>
<protein>
    <submittedName>
        <fullName evidence="11">SLC25A20_29</fullName>
    </submittedName>
</protein>
<feature type="repeat" description="Solcar" evidence="9">
    <location>
        <begin position="116"/>
        <end position="205"/>
    </location>
</feature>
<keyword evidence="4 9" id="KW-0812">Transmembrane</keyword>
<dbReference type="PROSITE" id="PS50920">
    <property type="entry name" value="SOLCAR"/>
    <property type="match status" value="3"/>
</dbReference>
<evidence type="ECO:0000256" key="6">
    <source>
        <dbReference type="ARBA" id="ARBA00022989"/>
    </source>
</evidence>
<dbReference type="EMBL" id="HG994592">
    <property type="protein sequence ID" value="CAF2833094.1"/>
    <property type="molecule type" value="Genomic_DNA"/>
</dbReference>
<evidence type="ECO:0000256" key="3">
    <source>
        <dbReference type="ARBA" id="ARBA00022448"/>
    </source>
</evidence>
<evidence type="ECO:0000313" key="12">
    <source>
        <dbReference type="Proteomes" id="UP000675881"/>
    </source>
</evidence>
<dbReference type="AlphaFoldDB" id="A0A7R8H3K0"/>
<dbReference type="InterPro" id="IPR023395">
    <property type="entry name" value="MCP_dom_sf"/>
</dbReference>
<evidence type="ECO:0000256" key="7">
    <source>
        <dbReference type="ARBA" id="ARBA00023128"/>
    </source>
</evidence>
<gene>
    <name evidence="11" type="ORF">LSAA_4373</name>
</gene>
<feature type="repeat" description="Solcar" evidence="9">
    <location>
        <begin position="215"/>
        <end position="300"/>
    </location>
</feature>
<comment type="similarity">
    <text evidence="2 10">Belongs to the mitochondrial carrier (TC 2.A.29) family.</text>
</comment>
<dbReference type="GO" id="GO:0015227">
    <property type="term" value="F:O-acyl-L-carnitine transmembrane transporter activity"/>
    <property type="evidence" value="ECO:0007669"/>
    <property type="project" value="TreeGrafter"/>
</dbReference>
<dbReference type="PANTHER" id="PTHR45624:SF4">
    <property type="entry name" value="CONGESTED-LIKE TRACHEA PROTEIN-RELATED"/>
    <property type="match status" value="1"/>
</dbReference>
<keyword evidence="5" id="KW-0677">Repeat</keyword>
<evidence type="ECO:0000313" key="11">
    <source>
        <dbReference type="EMBL" id="CAF2833094.1"/>
    </source>
</evidence>
<reference evidence="11" key="1">
    <citation type="submission" date="2021-02" db="EMBL/GenBank/DDBJ databases">
        <authorList>
            <person name="Bekaert M."/>
        </authorList>
    </citation>
    <scope>NUCLEOTIDE SEQUENCE</scope>
    <source>
        <strain evidence="11">IoA-00</strain>
    </source>
</reference>
<evidence type="ECO:0000256" key="4">
    <source>
        <dbReference type="ARBA" id="ARBA00022692"/>
    </source>
</evidence>
<dbReference type="Proteomes" id="UP000675881">
    <property type="component" value="Chromosome 13"/>
</dbReference>
<keyword evidence="12" id="KW-1185">Reference proteome</keyword>
<dbReference type="GO" id="GO:0006839">
    <property type="term" value="P:mitochondrial transport"/>
    <property type="evidence" value="ECO:0007669"/>
    <property type="project" value="TreeGrafter"/>
</dbReference>
<evidence type="ECO:0000256" key="9">
    <source>
        <dbReference type="PROSITE-ProRule" id="PRU00282"/>
    </source>
</evidence>
<dbReference type="Pfam" id="PF00153">
    <property type="entry name" value="Mito_carr"/>
    <property type="match status" value="3"/>
</dbReference>
<dbReference type="GO" id="GO:1902603">
    <property type="term" value="P:carnitine transmembrane transport"/>
    <property type="evidence" value="ECO:0007669"/>
    <property type="project" value="TreeGrafter"/>
</dbReference>
<dbReference type="PANTHER" id="PTHR45624">
    <property type="entry name" value="MITOCHONDRIAL BASIC AMINO ACIDS TRANSPORTER-RELATED"/>
    <property type="match status" value="1"/>
</dbReference>
<evidence type="ECO:0000256" key="8">
    <source>
        <dbReference type="ARBA" id="ARBA00023136"/>
    </source>
</evidence>
<sequence length="308" mass="33006">MLIIDVKDILIEERGTKEPYGKNGLDLEGFCAIASGHPFDTIKVRLQTMPLPSPGTQPLYNGAMDCLSKTVRNEGVRGLYKGMGAPIVGSAPLFALSFMGFGLGKKLLQNDPSEELNIPQLFIAGGISGVITTIVTAPGERIKCILQVQHATGGAPRYNGPIHVFTSLLKEGGLKSVYRGTAATLLRDVPGSGGYFASYEVIQRMLAPNGDRSQIGIGRTVFAGGMAGLCHWGIAISPDVLKSRLQTAPEGKYSGLVDVYRHLMKEEGPRALFKGVVPVMTRAFPANACCFMGYELALYSMNRIAPDL</sequence>
<keyword evidence="6" id="KW-1133">Transmembrane helix</keyword>
<keyword evidence="3 10" id="KW-0813">Transport</keyword>
<evidence type="ECO:0000256" key="5">
    <source>
        <dbReference type="ARBA" id="ARBA00022737"/>
    </source>
</evidence>
<dbReference type="OrthoDB" id="14252at2759"/>
<dbReference type="SUPFAM" id="SSF103506">
    <property type="entry name" value="Mitochondrial carrier"/>
    <property type="match status" value="1"/>
</dbReference>
<dbReference type="InterPro" id="IPR018108">
    <property type="entry name" value="MCP_transmembrane"/>
</dbReference>
<accession>A0A7R8H3K0</accession>
<name>A0A7R8H3K0_LEPSM</name>
<feature type="repeat" description="Solcar" evidence="9">
    <location>
        <begin position="23"/>
        <end position="107"/>
    </location>
</feature>
<keyword evidence="8 9" id="KW-0472">Membrane</keyword>
<dbReference type="PRINTS" id="PR00926">
    <property type="entry name" value="MITOCARRIER"/>
</dbReference>
<dbReference type="InterPro" id="IPR050567">
    <property type="entry name" value="Mitochondrial_Carrier"/>
</dbReference>